<dbReference type="AlphaFoldDB" id="A0A453S838"/>
<reference evidence="2" key="2">
    <citation type="journal article" date="2017" name="Nat. Plants">
        <title>The Aegilops tauschii genome reveals multiple impacts of transposons.</title>
        <authorList>
            <person name="Zhao G."/>
            <person name="Zou C."/>
            <person name="Li K."/>
            <person name="Wang K."/>
            <person name="Li T."/>
            <person name="Gao L."/>
            <person name="Zhang X."/>
            <person name="Wang H."/>
            <person name="Yang Z."/>
            <person name="Liu X."/>
            <person name="Jiang W."/>
            <person name="Mao L."/>
            <person name="Kong X."/>
            <person name="Jiao Y."/>
            <person name="Jia J."/>
        </authorList>
    </citation>
    <scope>NUCLEOTIDE SEQUENCE [LARGE SCALE GENOMIC DNA]</scope>
    <source>
        <strain evidence="2">cv. AL8/78</strain>
    </source>
</reference>
<organism evidence="1 2">
    <name type="scientific">Aegilops tauschii subsp. strangulata</name>
    <name type="common">Goatgrass</name>
    <dbReference type="NCBI Taxonomy" id="200361"/>
    <lineage>
        <taxon>Eukaryota</taxon>
        <taxon>Viridiplantae</taxon>
        <taxon>Streptophyta</taxon>
        <taxon>Embryophyta</taxon>
        <taxon>Tracheophyta</taxon>
        <taxon>Spermatophyta</taxon>
        <taxon>Magnoliopsida</taxon>
        <taxon>Liliopsida</taxon>
        <taxon>Poales</taxon>
        <taxon>Poaceae</taxon>
        <taxon>BOP clade</taxon>
        <taxon>Pooideae</taxon>
        <taxon>Triticodae</taxon>
        <taxon>Triticeae</taxon>
        <taxon>Triticinae</taxon>
        <taxon>Aegilops</taxon>
    </lineage>
</organism>
<reference evidence="1" key="3">
    <citation type="journal article" date="2017" name="Nature">
        <title>Genome sequence of the progenitor of the wheat D genome Aegilops tauschii.</title>
        <authorList>
            <person name="Luo M.C."/>
            <person name="Gu Y.Q."/>
            <person name="Puiu D."/>
            <person name="Wang H."/>
            <person name="Twardziok S.O."/>
            <person name="Deal K.R."/>
            <person name="Huo N."/>
            <person name="Zhu T."/>
            <person name="Wang L."/>
            <person name="Wang Y."/>
            <person name="McGuire P.E."/>
            <person name="Liu S."/>
            <person name="Long H."/>
            <person name="Ramasamy R.K."/>
            <person name="Rodriguez J.C."/>
            <person name="Van S.L."/>
            <person name="Yuan L."/>
            <person name="Wang Z."/>
            <person name="Xia Z."/>
            <person name="Xiao L."/>
            <person name="Anderson O.D."/>
            <person name="Ouyang S."/>
            <person name="Liang Y."/>
            <person name="Zimin A.V."/>
            <person name="Pertea G."/>
            <person name="Qi P."/>
            <person name="Bennetzen J.L."/>
            <person name="Dai X."/>
            <person name="Dawson M.W."/>
            <person name="Muller H.G."/>
            <person name="Kugler K."/>
            <person name="Rivarola-Duarte L."/>
            <person name="Spannagl M."/>
            <person name="Mayer K.F.X."/>
            <person name="Lu F.H."/>
            <person name="Bevan M.W."/>
            <person name="Leroy P."/>
            <person name="Li P."/>
            <person name="You F.M."/>
            <person name="Sun Q."/>
            <person name="Liu Z."/>
            <person name="Lyons E."/>
            <person name="Wicker T."/>
            <person name="Salzberg S.L."/>
            <person name="Devos K.M."/>
            <person name="Dvorak J."/>
        </authorList>
    </citation>
    <scope>NUCLEOTIDE SEQUENCE [LARGE SCALE GENOMIC DNA]</scope>
    <source>
        <strain evidence="1">cv. AL8/78</strain>
    </source>
</reference>
<proteinExistence type="predicted"/>
<keyword evidence="2" id="KW-1185">Reference proteome</keyword>
<dbReference type="Gramene" id="AET7Gv20848600.10">
    <property type="protein sequence ID" value="AET7Gv20848600.10"/>
    <property type="gene ID" value="AET7Gv20848600"/>
</dbReference>
<protein>
    <submittedName>
        <fullName evidence="1">Uncharacterized protein</fullName>
    </submittedName>
</protein>
<sequence length="30" mass="3410">MIRELRIACTIAQMEHERGISPQMSPLAQV</sequence>
<evidence type="ECO:0000313" key="2">
    <source>
        <dbReference type="Proteomes" id="UP000015105"/>
    </source>
</evidence>
<reference evidence="1" key="5">
    <citation type="journal article" date="2021" name="G3 (Bethesda)">
        <title>Aegilops tauschii genome assembly Aet v5.0 features greater sequence contiguity and improved annotation.</title>
        <authorList>
            <person name="Wang L."/>
            <person name="Zhu T."/>
            <person name="Rodriguez J.C."/>
            <person name="Deal K.R."/>
            <person name="Dubcovsky J."/>
            <person name="McGuire P.E."/>
            <person name="Lux T."/>
            <person name="Spannagl M."/>
            <person name="Mayer K.F.X."/>
            <person name="Baldrich P."/>
            <person name="Meyers B.C."/>
            <person name="Huo N."/>
            <person name="Gu Y.Q."/>
            <person name="Zhou H."/>
            <person name="Devos K.M."/>
            <person name="Bennetzen J.L."/>
            <person name="Unver T."/>
            <person name="Budak H."/>
            <person name="Gulick P.J."/>
            <person name="Galiba G."/>
            <person name="Kalapos B."/>
            <person name="Nelson D.R."/>
            <person name="Li P."/>
            <person name="You F.M."/>
            <person name="Luo M.C."/>
            <person name="Dvorak J."/>
        </authorList>
    </citation>
    <scope>NUCLEOTIDE SEQUENCE [LARGE SCALE GENOMIC DNA]</scope>
    <source>
        <strain evidence="1">cv. AL8/78</strain>
    </source>
</reference>
<dbReference type="Proteomes" id="UP000015105">
    <property type="component" value="Chromosome 7D"/>
</dbReference>
<reference evidence="1" key="4">
    <citation type="submission" date="2019-03" db="UniProtKB">
        <authorList>
            <consortium name="EnsemblPlants"/>
        </authorList>
    </citation>
    <scope>IDENTIFICATION</scope>
</reference>
<evidence type="ECO:0000313" key="1">
    <source>
        <dbReference type="EnsemblPlants" id="AET7Gv20848600.10"/>
    </source>
</evidence>
<name>A0A453S838_AEGTS</name>
<accession>A0A453S838</accession>
<dbReference type="EnsemblPlants" id="AET7Gv20848600.10">
    <property type="protein sequence ID" value="AET7Gv20848600.10"/>
    <property type="gene ID" value="AET7Gv20848600"/>
</dbReference>
<reference evidence="2" key="1">
    <citation type="journal article" date="2014" name="Science">
        <title>Ancient hybridizations among the ancestral genomes of bread wheat.</title>
        <authorList>
            <consortium name="International Wheat Genome Sequencing Consortium,"/>
            <person name="Marcussen T."/>
            <person name="Sandve S.R."/>
            <person name="Heier L."/>
            <person name="Spannagl M."/>
            <person name="Pfeifer M."/>
            <person name="Jakobsen K.S."/>
            <person name="Wulff B.B."/>
            <person name="Steuernagel B."/>
            <person name="Mayer K.F."/>
            <person name="Olsen O.A."/>
        </authorList>
    </citation>
    <scope>NUCLEOTIDE SEQUENCE [LARGE SCALE GENOMIC DNA]</scope>
    <source>
        <strain evidence="2">cv. AL8/78</strain>
    </source>
</reference>